<name>A0A225V1H8_9STRA</name>
<evidence type="ECO:0000313" key="3">
    <source>
        <dbReference type="Proteomes" id="UP000198211"/>
    </source>
</evidence>
<dbReference type="EMBL" id="NBNE01009542">
    <property type="protein sequence ID" value="OWY98309.1"/>
    <property type="molecule type" value="Genomic_DNA"/>
</dbReference>
<sequence>MTNDASWLDKVEACEGECTGPNSDPVTITKKSNVTLHVTACGVKQTVNLTEVYYAANLSYNLIFYVRLDKKG</sequence>
<dbReference type="Pfam" id="PF22936">
    <property type="entry name" value="Pol_BBD"/>
    <property type="match status" value="1"/>
</dbReference>
<gene>
    <name evidence="2" type="ORF">PHMEG_00030953</name>
</gene>
<comment type="caution">
    <text evidence="2">The sequence shown here is derived from an EMBL/GenBank/DDBJ whole genome shotgun (WGS) entry which is preliminary data.</text>
</comment>
<organism evidence="2 3">
    <name type="scientific">Phytophthora megakarya</name>
    <dbReference type="NCBI Taxonomy" id="4795"/>
    <lineage>
        <taxon>Eukaryota</taxon>
        <taxon>Sar</taxon>
        <taxon>Stramenopiles</taxon>
        <taxon>Oomycota</taxon>
        <taxon>Peronosporomycetes</taxon>
        <taxon>Peronosporales</taxon>
        <taxon>Peronosporaceae</taxon>
        <taxon>Phytophthora</taxon>
    </lineage>
</organism>
<evidence type="ECO:0000259" key="1">
    <source>
        <dbReference type="Pfam" id="PF22936"/>
    </source>
</evidence>
<keyword evidence="3" id="KW-1185">Reference proteome</keyword>
<dbReference type="OrthoDB" id="10493673at2759"/>
<dbReference type="InterPro" id="IPR054722">
    <property type="entry name" value="PolX-like_BBD"/>
</dbReference>
<protein>
    <submittedName>
        <fullName evidence="2">RxLR effector protein</fullName>
    </submittedName>
</protein>
<reference evidence="3" key="1">
    <citation type="submission" date="2017-03" db="EMBL/GenBank/DDBJ databases">
        <title>Phytopthora megakarya and P. palmivora, two closely related causual agents of cacao black pod achieved similar genome size and gene model numbers by different mechanisms.</title>
        <authorList>
            <person name="Ali S."/>
            <person name="Shao J."/>
            <person name="Larry D.J."/>
            <person name="Kronmiller B."/>
            <person name="Shen D."/>
            <person name="Strem M.D."/>
            <person name="Melnick R.L."/>
            <person name="Guiltinan M.J."/>
            <person name="Tyler B.M."/>
            <person name="Meinhardt L.W."/>
            <person name="Bailey B.A."/>
        </authorList>
    </citation>
    <scope>NUCLEOTIDE SEQUENCE [LARGE SCALE GENOMIC DNA]</scope>
    <source>
        <strain evidence="3">zdho120</strain>
    </source>
</reference>
<dbReference type="Proteomes" id="UP000198211">
    <property type="component" value="Unassembled WGS sequence"/>
</dbReference>
<dbReference type="AlphaFoldDB" id="A0A225V1H8"/>
<feature type="domain" description="Retrovirus-related Pol polyprotein from transposon TNT 1-94-like beta-barrel" evidence="1">
    <location>
        <begin position="1"/>
        <end position="72"/>
    </location>
</feature>
<evidence type="ECO:0000313" key="2">
    <source>
        <dbReference type="EMBL" id="OWY98309.1"/>
    </source>
</evidence>
<proteinExistence type="predicted"/>
<accession>A0A225V1H8</accession>